<keyword evidence="3" id="KW-0862">Zinc</keyword>
<dbReference type="Gene3D" id="3.30.40.10">
    <property type="entry name" value="Zinc/RING finger domain, C3HC4 (zinc finger)"/>
    <property type="match status" value="2"/>
</dbReference>
<dbReference type="SMART" id="SM00184">
    <property type="entry name" value="RING"/>
    <property type="match status" value="1"/>
</dbReference>
<dbReference type="SUPFAM" id="SSF57850">
    <property type="entry name" value="RING/U-box"/>
    <property type="match status" value="1"/>
</dbReference>
<evidence type="ECO:0008006" key="10">
    <source>
        <dbReference type="Google" id="ProtNLM"/>
    </source>
</evidence>
<dbReference type="Pfam" id="PF02148">
    <property type="entry name" value="zf-UBP"/>
    <property type="match status" value="1"/>
</dbReference>
<feature type="compositionally biased region" description="Basic and acidic residues" evidence="5">
    <location>
        <begin position="46"/>
        <end position="90"/>
    </location>
</feature>
<keyword evidence="1" id="KW-0479">Metal-binding</keyword>
<evidence type="ECO:0000259" key="6">
    <source>
        <dbReference type="PROSITE" id="PS50089"/>
    </source>
</evidence>
<comment type="caution">
    <text evidence="8">The sequence shown here is derived from an EMBL/GenBank/DDBJ whole genome shotgun (WGS) entry which is preliminary data.</text>
</comment>
<keyword evidence="2 4" id="KW-0863">Zinc-finger</keyword>
<dbReference type="InterPro" id="IPR013083">
    <property type="entry name" value="Znf_RING/FYVE/PHD"/>
</dbReference>
<evidence type="ECO:0000256" key="5">
    <source>
        <dbReference type="SAM" id="MobiDB-lite"/>
    </source>
</evidence>
<dbReference type="Proteomes" id="UP000226431">
    <property type="component" value="Unassembled WGS sequence"/>
</dbReference>
<dbReference type="SMART" id="SM00290">
    <property type="entry name" value="ZnF_UBP"/>
    <property type="match status" value="1"/>
</dbReference>
<dbReference type="Pfam" id="PF07576">
    <property type="entry name" value="BRAP2"/>
    <property type="match status" value="1"/>
</dbReference>
<feature type="compositionally biased region" description="Basic and acidic residues" evidence="5">
    <location>
        <begin position="578"/>
        <end position="611"/>
    </location>
</feature>
<accession>A0A2C5YRQ8</accession>
<feature type="domain" description="UBP-type" evidence="7">
    <location>
        <begin position="372"/>
        <end position="483"/>
    </location>
</feature>
<dbReference type="PANTHER" id="PTHR24007">
    <property type="entry name" value="BRCA1-ASSOCIATED PROTEIN"/>
    <property type="match status" value="1"/>
</dbReference>
<evidence type="ECO:0000313" key="9">
    <source>
        <dbReference type="Proteomes" id="UP000226431"/>
    </source>
</evidence>
<dbReference type="OrthoDB" id="273556at2759"/>
<gene>
    <name evidence="8" type="ORF">CDD80_6556</name>
</gene>
<feature type="region of interest" description="Disordered" evidence="5">
    <location>
        <begin position="572"/>
        <end position="624"/>
    </location>
</feature>
<dbReference type="PROSITE" id="PS50089">
    <property type="entry name" value="ZF_RING_2"/>
    <property type="match status" value="1"/>
</dbReference>
<dbReference type="Pfam" id="PF13639">
    <property type="entry name" value="zf-RING_2"/>
    <property type="match status" value="1"/>
</dbReference>
<dbReference type="AlphaFoldDB" id="A0A2C5YRQ8"/>
<name>A0A2C5YRQ8_9HYPO</name>
<keyword evidence="9" id="KW-1185">Reference proteome</keyword>
<dbReference type="PANTHER" id="PTHR24007:SF7">
    <property type="entry name" value="BRCA1-ASSOCIATED PROTEIN"/>
    <property type="match status" value="1"/>
</dbReference>
<feature type="region of interest" description="Disordered" evidence="5">
    <location>
        <begin position="478"/>
        <end position="500"/>
    </location>
</feature>
<feature type="compositionally biased region" description="Basic and acidic residues" evidence="5">
    <location>
        <begin position="100"/>
        <end position="109"/>
    </location>
</feature>
<evidence type="ECO:0000256" key="1">
    <source>
        <dbReference type="ARBA" id="ARBA00022723"/>
    </source>
</evidence>
<sequence>MVTPRYYYHLQFDLYPTPNPESEGPSKERAGGIWLPPPGASAFDRLPSHPTRERAIRDDRRERGGEAREERGLGRERELQSESRSVDESRILQPSVIDCGSRRSDEEPRRRRRTLSSPTAATQTATIRDWRFGRVSIDTADPITMSPTETGKAAPPLGPSFGGASATKAEWLPLDTKHTELGWGVVRFYRDGDEVPTSADDDDESGDGDCCVLCIPAVPAYMSPGDFMGFVGDRWMGDISHCRMVMTSSMNRYLVLLRFREGERARLWKREFDGKVFNSIESRVCHVVMVKSITFSRNHHPVATAPSSSSSSAAVVSSSLKPFPPPTPNLIELPTCPVCLERMDETNGLMTIPCSHVFHCNCLQNWRGAGCPVCRFTNASSQAGAGVGDDGDDPNSRSFGAPVSNLCSVCDCADDLWICLICGHVGCGRYKGGHAKDHWKDTAHCFALELETQHVWDYAGDVWVHRLIRDKGDGKVVELPGRGSPHDGQQQQQQHEDQDVVPRAKLENIGLEYTHLITSQLESQRAYYEDMISKAADKAAASAASAEASAAQTVHLTARLSLLEERHEALQTTTLPQLERDVERQRSKAERAEKLARDLSRSLQEEKKKGEEGEEEMREEEIVL</sequence>
<dbReference type="InterPro" id="IPR001607">
    <property type="entry name" value="Znf_UBP"/>
</dbReference>
<evidence type="ECO:0000313" key="8">
    <source>
        <dbReference type="EMBL" id="PHH69704.1"/>
    </source>
</evidence>
<feature type="compositionally biased region" description="Acidic residues" evidence="5">
    <location>
        <begin position="612"/>
        <end position="624"/>
    </location>
</feature>
<reference evidence="8 9" key="1">
    <citation type="submission" date="2017-06" db="EMBL/GenBank/DDBJ databases">
        <title>Ant-infecting Ophiocordyceps genomes reveal a high diversity of potential behavioral manipulation genes and a possible major role for enterotoxins.</title>
        <authorList>
            <person name="De Bekker C."/>
            <person name="Evans H.C."/>
            <person name="Brachmann A."/>
            <person name="Hughes D.P."/>
        </authorList>
    </citation>
    <scope>NUCLEOTIDE SEQUENCE [LARGE SCALE GENOMIC DNA]</scope>
    <source>
        <strain evidence="8 9">Map16</strain>
    </source>
</reference>
<feature type="region of interest" description="Disordered" evidence="5">
    <location>
        <begin position="141"/>
        <end position="164"/>
    </location>
</feature>
<dbReference type="GO" id="GO:0005737">
    <property type="term" value="C:cytoplasm"/>
    <property type="evidence" value="ECO:0007669"/>
    <property type="project" value="TreeGrafter"/>
</dbReference>
<dbReference type="GO" id="GO:0061630">
    <property type="term" value="F:ubiquitin protein ligase activity"/>
    <property type="evidence" value="ECO:0007669"/>
    <property type="project" value="TreeGrafter"/>
</dbReference>
<dbReference type="InterPro" id="IPR001841">
    <property type="entry name" value="Znf_RING"/>
</dbReference>
<dbReference type="STRING" id="2004952.A0A2C5YRQ8"/>
<dbReference type="GO" id="GO:0008270">
    <property type="term" value="F:zinc ion binding"/>
    <property type="evidence" value="ECO:0007669"/>
    <property type="project" value="UniProtKB-KW"/>
</dbReference>
<dbReference type="InterPro" id="IPR047243">
    <property type="entry name" value="RING-H2_BRAP2"/>
</dbReference>
<evidence type="ECO:0000256" key="2">
    <source>
        <dbReference type="ARBA" id="ARBA00022771"/>
    </source>
</evidence>
<organism evidence="8 9">
    <name type="scientific">Ophiocordyceps camponoti-rufipedis</name>
    <dbReference type="NCBI Taxonomy" id="2004952"/>
    <lineage>
        <taxon>Eukaryota</taxon>
        <taxon>Fungi</taxon>
        <taxon>Dikarya</taxon>
        <taxon>Ascomycota</taxon>
        <taxon>Pezizomycotina</taxon>
        <taxon>Sordariomycetes</taxon>
        <taxon>Hypocreomycetidae</taxon>
        <taxon>Hypocreales</taxon>
        <taxon>Ophiocordycipitaceae</taxon>
        <taxon>Ophiocordyceps</taxon>
    </lineage>
</organism>
<evidence type="ECO:0000256" key="4">
    <source>
        <dbReference type="PROSITE-ProRule" id="PRU00502"/>
    </source>
</evidence>
<protein>
    <recommendedName>
        <fullName evidence="10">RING-type domain-containing protein</fullName>
    </recommendedName>
</protein>
<feature type="domain" description="RING-type" evidence="6">
    <location>
        <begin position="336"/>
        <end position="375"/>
    </location>
</feature>
<dbReference type="EMBL" id="NJES01000724">
    <property type="protein sequence ID" value="PHH69704.1"/>
    <property type="molecule type" value="Genomic_DNA"/>
</dbReference>
<dbReference type="CDD" id="cd16457">
    <property type="entry name" value="RING-H2_BRAP2"/>
    <property type="match status" value="1"/>
</dbReference>
<evidence type="ECO:0000256" key="3">
    <source>
        <dbReference type="ARBA" id="ARBA00022833"/>
    </source>
</evidence>
<dbReference type="GO" id="GO:0016567">
    <property type="term" value="P:protein ubiquitination"/>
    <property type="evidence" value="ECO:0007669"/>
    <property type="project" value="TreeGrafter"/>
</dbReference>
<feature type="region of interest" description="Disordered" evidence="5">
    <location>
        <begin position="15"/>
        <end position="128"/>
    </location>
</feature>
<dbReference type="PROSITE" id="PS50271">
    <property type="entry name" value="ZF_UBP"/>
    <property type="match status" value="1"/>
</dbReference>
<evidence type="ECO:0000259" key="7">
    <source>
        <dbReference type="PROSITE" id="PS50271"/>
    </source>
</evidence>
<dbReference type="InterPro" id="IPR011422">
    <property type="entry name" value="BRAP2/ETP1_RRM"/>
</dbReference>
<proteinExistence type="predicted"/>
<dbReference type="GO" id="GO:0007265">
    <property type="term" value="P:Ras protein signal transduction"/>
    <property type="evidence" value="ECO:0007669"/>
    <property type="project" value="TreeGrafter"/>
</dbReference>